<protein>
    <submittedName>
        <fullName evidence="1">Uncharacterized protein</fullName>
    </submittedName>
</protein>
<feature type="non-terminal residue" evidence="1">
    <location>
        <position position="1"/>
    </location>
</feature>
<dbReference type="AlphaFoldDB" id="A0A392SNV9"/>
<name>A0A392SNV9_9FABA</name>
<evidence type="ECO:0000313" key="1">
    <source>
        <dbReference type="EMBL" id="MCI50097.1"/>
    </source>
</evidence>
<proteinExistence type="predicted"/>
<dbReference type="Proteomes" id="UP000265520">
    <property type="component" value="Unassembled WGS sequence"/>
</dbReference>
<comment type="caution">
    <text evidence="1">The sequence shown here is derived from an EMBL/GenBank/DDBJ whole genome shotgun (WGS) entry which is preliminary data.</text>
</comment>
<dbReference type="EMBL" id="LXQA010411449">
    <property type="protein sequence ID" value="MCI50097.1"/>
    <property type="molecule type" value="Genomic_DNA"/>
</dbReference>
<organism evidence="1 2">
    <name type="scientific">Trifolium medium</name>
    <dbReference type="NCBI Taxonomy" id="97028"/>
    <lineage>
        <taxon>Eukaryota</taxon>
        <taxon>Viridiplantae</taxon>
        <taxon>Streptophyta</taxon>
        <taxon>Embryophyta</taxon>
        <taxon>Tracheophyta</taxon>
        <taxon>Spermatophyta</taxon>
        <taxon>Magnoliopsida</taxon>
        <taxon>eudicotyledons</taxon>
        <taxon>Gunneridae</taxon>
        <taxon>Pentapetalae</taxon>
        <taxon>rosids</taxon>
        <taxon>fabids</taxon>
        <taxon>Fabales</taxon>
        <taxon>Fabaceae</taxon>
        <taxon>Papilionoideae</taxon>
        <taxon>50 kb inversion clade</taxon>
        <taxon>NPAAA clade</taxon>
        <taxon>Hologalegina</taxon>
        <taxon>IRL clade</taxon>
        <taxon>Trifolieae</taxon>
        <taxon>Trifolium</taxon>
    </lineage>
</organism>
<accession>A0A392SNV9</accession>
<sequence length="99" mass="11156">TLTKYPARCAVLPCALRQHQKKTTRKHNYTARCAGPAVRCANARRLNCHCTNALRVAPIQAARCTKNRKLNRPHSLNYALHHMHLRVAPDTEHEGIVAV</sequence>
<reference evidence="1 2" key="1">
    <citation type="journal article" date="2018" name="Front. Plant Sci.">
        <title>Red Clover (Trifolium pratense) and Zigzag Clover (T. medium) - A Picture of Genomic Similarities and Differences.</title>
        <authorList>
            <person name="Dluhosova J."/>
            <person name="Istvanek J."/>
            <person name="Nedelnik J."/>
            <person name="Repkova J."/>
        </authorList>
    </citation>
    <scope>NUCLEOTIDE SEQUENCE [LARGE SCALE GENOMIC DNA]</scope>
    <source>
        <strain evidence="2">cv. 10/8</strain>
        <tissue evidence="1">Leaf</tissue>
    </source>
</reference>
<keyword evidence="2" id="KW-1185">Reference proteome</keyword>
<evidence type="ECO:0000313" key="2">
    <source>
        <dbReference type="Proteomes" id="UP000265520"/>
    </source>
</evidence>